<dbReference type="FunFam" id="3.30.70.240:FF:000001">
    <property type="entry name" value="Elongation factor G"/>
    <property type="match status" value="1"/>
</dbReference>
<dbReference type="SUPFAM" id="SSF54211">
    <property type="entry name" value="Ribosomal protein S5 domain 2-like"/>
    <property type="match status" value="1"/>
</dbReference>
<evidence type="ECO:0000256" key="2">
    <source>
        <dbReference type="ARBA" id="ARBA00022768"/>
    </source>
</evidence>
<dbReference type="GO" id="GO:0003746">
    <property type="term" value="F:translation elongation factor activity"/>
    <property type="evidence" value="ECO:0007669"/>
    <property type="project" value="UniProtKB-KW"/>
</dbReference>
<dbReference type="Gene3D" id="3.40.50.300">
    <property type="entry name" value="P-loop containing nucleotide triphosphate hydrolases"/>
    <property type="match status" value="1"/>
</dbReference>
<dbReference type="GO" id="GO:0003924">
    <property type="term" value="F:GTPase activity"/>
    <property type="evidence" value="ECO:0007669"/>
    <property type="project" value="InterPro"/>
</dbReference>
<dbReference type="InterPro" id="IPR041095">
    <property type="entry name" value="EFG_II"/>
</dbReference>
<dbReference type="Pfam" id="PF03764">
    <property type="entry name" value="EFG_IV"/>
    <property type="match status" value="1"/>
</dbReference>
<reference evidence="7 8" key="1">
    <citation type="submission" date="2024-01" db="EMBL/GenBank/DDBJ databases">
        <title>The genome of the rayed Mediterranean limpet Patella caerulea (Linnaeus, 1758).</title>
        <authorList>
            <person name="Anh-Thu Weber A."/>
            <person name="Halstead-Nussloch G."/>
        </authorList>
    </citation>
    <scope>NUCLEOTIDE SEQUENCE [LARGE SCALE GENOMIC DNA]</scope>
    <source>
        <strain evidence="7">AATW-2023a</strain>
        <tissue evidence="7">Whole specimen</tissue>
    </source>
</reference>
<evidence type="ECO:0000256" key="1">
    <source>
        <dbReference type="ARBA" id="ARBA00022741"/>
    </source>
</evidence>
<dbReference type="Gene3D" id="3.30.70.870">
    <property type="entry name" value="Elongation Factor G (Translational Gtpase), domain 3"/>
    <property type="match status" value="1"/>
</dbReference>
<evidence type="ECO:0000256" key="4">
    <source>
        <dbReference type="ARBA" id="ARBA00023128"/>
    </source>
</evidence>
<comment type="caution">
    <text evidence="7">The sequence shown here is derived from an EMBL/GenBank/DDBJ whole genome shotgun (WGS) entry which is preliminary data.</text>
</comment>
<dbReference type="Proteomes" id="UP001347796">
    <property type="component" value="Unassembled WGS sequence"/>
</dbReference>
<keyword evidence="8" id="KW-1185">Reference proteome</keyword>
<dbReference type="AlphaFoldDB" id="A0AAN8JT02"/>
<dbReference type="PRINTS" id="PR00315">
    <property type="entry name" value="ELONGATNFCT"/>
</dbReference>
<dbReference type="Gene3D" id="2.40.30.10">
    <property type="entry name" value="Translation factors"/>
    <property type="match status" value="1"/>
</dbReference>
<sequence length="771" mass="85710">MKICGLSTILRCFHQMPRLYCQNKIQMRHLANNISSTKRKGVHTSREPAEKEDMSLIRNIGILAHIDAGKTTTTERMLYYTGFSTHLGEVHHGDTVMDYMEQERARGITISSAAITLHWNKYKINLIDTPGHVDFTVEVERCLRVLDGAVVVLDSSAGVEAQTKTVWRQADKYSIPRIIYLNKMDKPGASVEKCLTSLKEKLNVEPLLLHLPIGKEANFAGIVDLITLKKFVWNLEKSPDGRSFSTENLTAADTLVDYHEILQARTNLIGQLSEYDGELGEMILTYQKIEDIPANAISKAVRKVAIDQKCVPVFCGSSLKNKGVQPLMDAVTHYLPSPLDSTYSFADFYGSDLCALAFKIIHDKQRGALTFLRLYSGSLKSGESSYNINRDCTEKTSRLLQVYANEYHDTTSVTAGNIACVSGLKEIITGDTLTNSKSTALSAATKYHTKMNITDVEADKNNNNLAILAGFEVPSPVFFCSIEPPSLAAQKHLDNALSCLQREDPSLTVEVNEETGQTILMGMGELHLDIIKQRIQEEYRIAVDIGPPQVAYRETITCNTELEESLEKIIGGKEQNVTMMLSIKQDTSTPKFKHVTLELSHEKPLHRHIKRDQLAAVNNGVKSALMCGTLLNFPVIDVCVELHSFTAGYNTSSAMISACASQCIHKLLKQSDPVLLEPMMALTITTDEDRLHGVLGDLSKRRSHIRNVEATDNDKIIDALTPLAELMGYSTTLRTITSGTATFSMEFSHYEKMTLHDQNLVVKKVTGFMPL</sequence>
<keyword evidence="4" id="KW-0496">Mitochondrion</keyword>
<dbReference type="PANTHER" id="PTHR43261">
    <property type="entry name" value="TRANSLATION ELONGATION FACTOR G-RELATED"/>
    <property type="match status" value="1"/>
</dbReference>
<dbReference type="Gene3D" id="3.30.230.10">
    <property type="match status" value="1"/>
</dbReference>
<dbReference type="InterPro" id="IPR000640">
    <property type="entry name" value="EFG_V-like"/>
</dbReference>
<dbReference type="InterPro" id="IPR014721">
    <property type="entry name" value="Ribsml_uS5_D2-typ_fold_subgr"/>
</dbReference>
<keyword evidence="2" id="KW-0251">Elongation factor</keyword>
<keyword evidence="5" id="KW-0342">GTP-binding</keyword>
<dbReference type="FunFam" id="3.40.50.300:FF:000514">
    <property type="entry name" value="Ribosome-releasing factor 2, mitochondrial"/>
    <property type="match status" value="1"/>
</dbReference>
<dbReference type="PROSITE" id="PS51722">
    <property type="entry name" value="G_TR_2"/>
    <property type="match status" value="1"/>
</dbReference>
<dbReference type="FunFam" id="3.30.70.870:FF:000001">
    <property type="entry name" value="Elongation factor G"/>
    <property type="match status" value="1"/>
</dbReference>
<dbReference type="InterPro" id="IPR005517">
    <property type="entry name" value="Transl_elong_EFG/EF2_IV"/>
</dbReference>
<dbReference type="SUPFAM" id="SSF54980">
    <property type="entry name" value="EF-G C-terminal domain-like"/>
    <property type="match status" value="2"/>
</dbReference>
<dbReference type="SUPFAM" id="SSF50447">
    <property type="entry name" value="Translation proteins"/>
    <property type="match status" value="1"/>
</dbReference>
<evidence type="ECO:0000256" key="5">
    <source>
        <dbReference type="ARBA" id="ARBA00023134"/>
    </source>
</evidence>
<dbReference type="Pfam" id="PF00679">
    <property type="entry name" value="EFG_C"/>
    <property type="match status" value="1"/>
</dbReference>
<keyword evidence="1" id="KW-0547">Nucleotide-binding</keyword>
<evidence type="ECO:0000259" key="6">
    <source>
        <dbReference type="PROSITE" id="PS51722"/>
    </source>
</evidence>
<organism evidence="7 8">
    <name type="scientific">Patella caerulea</name>
    <name type="common">Rayed Mediterranean limpet</name>
    <dbReference type="NCBI Taxonomy" id="87958"/>
    <lineage>
        <taxon>Eukaryota</taxon>
        <taxon>Metazoa</taxon>
        <taxon>Spiralia</taxon>
        <taxon>Lophotrochozoa</taxon>
        <taxon>Mollusca</taxon>
        <taxon>Gastropoda</taxon>
        <taxon>Patellogastropoda</taxon>
        <taxon>Patelloidea</taxon>
        <taxon>Patellidae</taxon>
        <taxon>Patella</taxon>
    </lineage>
</organism>
<dbReference type="SMART" id="SM00889">
    <property type="entry name" value="EFG_IV"/>
    <property type="match status" value="1"/>
</dbReference>
<dbReference type="InterPro" id="IPR027417">
    <property type="entry name" value="P-loop_NTPase"/>
</dbReference>
<dbReference type="PROSITE" id="PS00301">
    <property type="entry name" value="G_TR_1"/>
    <property type="match status" value="1"/>
</dbReference>
<evidence type="ECO:0000313" key="7">
    <source>
        <dbReference type="EMBL" id="KAK6180995.1"/>
    </source>
</evidence>
<dbReference type="EMBL" id="JAZGQO010000007">
    <property type="protein sequence ID" value="KAK6180995.1"/>
    <property type="molecule type" value="Genomic_DNA"/>
</dbReference>
<dbReference type="Pfam" id="PF22042">
    <property type="entry name" value="EF-G_D2"/>
    <property type="match status" value="1"/>
</dbReference>
<dbReference type="SUPFAM" id="SSF52540">
    <property type="entry name" value="P-loop containing nucleoside triphosphate hydrolases"/>
    <property type="match status" value="1"/>
</dbReference>
<accession>A0AAN8JT02</accession>
<dbReference type="Pfam" id="PF00009">
    <property type="entry name" value="GTP_EFTU"/>
    <property type="match status" value="1"/>
</dbReference>
<evidence type="ECO:0000256" key="3">
    <source>
        <dbReference type="ARBA" id="ARBA00022917"/>
    </source>
</evidence>
<dbReference type="InterPro" id="IPR005225">
    <property type="entry name" value="Small_GTP-bd"/>
</dbReference>
<dbReference type="InterPro" id="IPR009022">
    <property type="entry name" value="EFG_III"/>
</dbReference>
<dbReference type="InterPro" id="IPR035649">
    <property type="entry name" value="EFG_V"/>
</dbReference>
<dbReference type="CDD" id="cd16262">
    <property type="entry name" value="EFG_III"/>
    <property type="match status" value="1"/>
</dbReference>
<name>A0AAN8JT02_PATCE</name>
<keyword evidence="3" id="KW-0648">Protein biosynthesis</keyword>
<dbReference type="Gene3D" id="3.30.70.240">
    <property type="match status" value="1"/>
</dbReference>
<evidence type="ECO:0000313" key="8">
    <source>
        <dbReference type="Proteomes" id="UP001347796"/>
    </source>
</evidence>
<dbReference type="InterPro" id="IPR009000">
    <property type="entry name" value="Transl_B-barrel_sf"/>
</dbReference>
<dbReference type="InterPro" id="IPR000795">
    <property type="entry name" value="T_Tr_GTP-bd_dom"/>
</dbReference>
<dbReference type="GO" id="GO:0032790">
    <property type="term" value="P:ribosome disassembly"/>
    <property type="evidence" value="ECO:0007669"/>
    <property type="project" value="TreeGrafter"/>
</dbReference>
<dbReference type="GO" id="GO:0032543">
    <property type="term" value="P:mitochondrial translation"/>
    <property type="evidence" value="ECO:0007669"/>
    <property type="project" value="TreeGrafter"/>
</dbReference>
<dbReference type="NCBIfam" id="TIGR00231">
    <property type="entry name" value="small_GTP"/>
    <property type="match status" value="1"/>
</dbReference>
<dbReference type="InterPro" id="IPR020568">
    <property type="entry name" value="Ribosomal_Su5_D2-typ_SF"/>
</dbReference>
<protein>
    <recommendedName>
        <fullName evidence="6">Tr-type G domain-containing protein</fullName>
    </recommendedName>
</protein>
<proteinExistence type="predicted"/>
<dbReference type="InterPro" id="IPR035647">
    <property type="entry name" value="EFG_III/V"/>
</dbReference>
<dbReference type="PANTHER" id="PTHR43261:SF1">
    <property type="entry name" value="RIBOSOME-RELEASING FACTOR 2, MITOCHONDRIAL"/>
    <property type="match status" value="1"/>
</dbReference>
<dbReference type="CDD" id="cd01886">
    <property type="entry name" value="EF-G"/>
    <property type="match status" value="1"/>
</dbReference>
<dbReference type="InterPro" id="IPR031157">
    <property type="entry name" value="G_TR_CS"/>
</dbReference>
<dbReference type="CDD" id="cd03713">
    <property type="entry name" value="EFG_mtEFG_C"/>
    <property type="match status" value="1"/>
</dbReference>
<dbReference type="GO" id="GO:0005525">
    <property type="term" value="F:GTP binding"/>
    <property type="evidence" value="ECO:0007669"/>
    <property type="project" value="UniProtKB-KW"/>
</dbReference>
<dbReference type="InterPro" id="IPR053905">
    <property type="entry name" value="EF-G-like_DII"/>
</dbReference>
<feature type="domain" description="Tr-type G" evidence="6">
    <location>
        <begin position="55"/>
        <end position="339"/>
    </location>
</feature>
<dbReference type="GO" id="GO:0005759">
    <property type="term" value="C:mitochondrial matrix"/>
    <property type="evidence" value="ECO:0007669"/>
    <property type="project" value="UniProtKB-ARBA"/>
</dbReference>
<dbReference type="SMART" id="SM00838">
    <property type="entry name" value="EFG_C"/>
    <property type="match status" value="1"/>
</dbReference>
<dbReference type="Pfam" id="PF14492">
    <property type="entry name" value="EFG_III"/>
    <property type="match status" value="1"/>
</dbReference>
<gene>
    <name evidence="7" type="ORF">SNE40_008945</name>
</gene>